<dbReference type="OrthoDB" id="5979581at2759"/>
<dbReference type="PROSITE" id="PS50011">
    <property type="entry name" value="PROTEIN_KINASE_DOM"/>
    <property type="match status" value="1"/>
</dbReference>
<dbReference type="EMBL" id="JAPDFW010000118">
    <property type="protein sequence ID" value="KAJ5068227.1"/>
    <property type="molecule type" value="Genomic_DNA"/>
</dbReference>
<dbReference type="Proteomes" id="UP001149090">
    <property type="component" value="Unassembled WGS sequence"/>
</dbReference>
<dbReference type="InterPro" id="IPR011009">
    <property type="entry name" value="Kinase-like_dom_sf"/>
</dbReference>
<feature type="domain" description="Protein kinase" evidence="7">
    <location>
        <begin position="9"/>
        <end position="246"/>
    </location>
</feature>
<evidence type="ECO:0000256" key="2">
    <source>
        <dbReference type="ARBA" id="ARBA00022741"/>
    </source>
</evidence>
<keyword evidence="2 4" id="KW-0547">Nucleotide-binding</keyword>
<evidence type="ECO:0000256" key="1">
    <source>
        <dbReference type="ARBA" id="ARBA00012513"/>
    </source>
</evidence>
<dbReference type="EC" id="2.7.11.1" evidence="1"/>
<feature type="binding site" evidence="4">
    <location>
        <position position="38"/>
    </location>
    <ligand>
        <name>ATP</name>
        <dbReference type="ChEBI" id="CHEBI:30616"/>
    </ligand>
</feature>
<sequence length="393" mass="45982">MTKLLKNRWALTNKIGEGSFGEIYSAFDNQTESTIAIKFEKKNEKRQTLKLDIAVIHQLQGSSYVPEFIYCGQTETHYFLVMELLGENLSKLRRKQPTQTFSLPTTLKLGIDMISAIEAVHSIGYVHRDIKPSNFVLKNKKQNFSIFKGTARYASVESHQAKELGRRDDLISLFYCLLEFLYGRLPWTDLKEKDEILQIKLIFNSTKLPYELPQQFTTLFEYLKGLKFDEKPNYSFIKKLLINTYVCYGFDPALKFDWERNNSDINLITSFISTAKKTPNAPIFNIENNLNSQNQQNSIFTQKFINEILDMREIYQDQKINTTTTQNEQYINYGDLNKQNSDHFKKDINEIQRNESKEKEMRLEKVKETLERVKHSNKLGNEHTKCGTKCTIF</sequence>
<evidence type="ECO:0000313" key="8">
    <source>
        <dbReference type="EMBL" id="KAJ5068227.1"/>
    </source>
</evidence>
<dbReference type="SMART" id="SM00220">
    <property type="entry name" value="S_TKc"/>
    <property type="match status" value="1"/>
</dbReference>
<evidence type="ECO:0000256" key="5">
    <source>
        <dbReference type="RuleBase" id="RU000304"/>
    </source>
</evidence>
<dbReference type="PROSITE" id="PS00108">
    <property type="entry name" value="PROTEIN_KINASE_ST"/>
    <property type="match status" value="1"/>
</dbReference>
<proteinExistence type="inferred from homology"/>
<comment type="caution">
    <text evidence="8">The sequence shown here is derived from an EMBL/GenBank/DDBJ whole genome shotgun (WGS) entry which is preliminary data.</text>
</comment>
<dbReference type="InterPro" id="IPR050235">
    <property type="entry name" value="CK1_Ser-Thr_kinase"/>
</dbReference>
<dbReference type="PANTHER" id="PTHR11909">
    <property type="entry name" value="CASEIN KINASE-RELATED"/>
    <property type="match status" value="1"/>
</dbReference>
<dbReference type="Gene3D" id="1.10.510.10">
    <property type="entry name" value="Transferase(Phosphotransferase) domain 1"/>
    <property type="match status" value="2"/>
</dbReference>
<keyword evidence="6" id="KW-0175">Coiled coil</keyword>
<dbReference type="InterPro" id="IPR000719">
    <property type="entry name" value="Prot_kinase_dom"/>
</dbReference>
<evidence type="ECO:0000256" key="6">
    <source>
        <dbReference type="SAM" id="Coils"/>
    </source>
</evidence>
<keyword evidence="8" id="KW-0418">Kinase</keyword>
<dbReference type="GO" id="GO:0005524">
    <property type="term" value="F:ATP binding"/>
    <property type="evidence" value="ECO:0007669"/>
    <property type="project" value="UniProtKB-UniRule"/>
</dbReference>
<comment type="similarity">
    <text evidence="5">Belongs to the protein kinase superfamily.</text>
</comment>
<dbReference type="AlphaFoldDB" id="A0A9Q0L8D8"/>
<evidence type="ECO:0000259" key="7">
    <source>
        <dbReference type="PROSITE" id="PS50011"/>
    </source>
</evidence>
<dbReference type="GO" id="GO:0004674">
    <property type="term" value="F:protein serine/threonine kinase activity"/>
    <property type="evidence" value="ECO:0007669"/>
    <property type="project" value="UniProtKB-KW"/>
</dbReference>
<protein>
    <recommendedName>
        <fullName evidence="1">non-specific serine/threonine protein kinase</fullName>
        <ecNumber evidence="1">2.7.11.1</ecNumber>
    </recommendedName>
</protein>
<dbReference type="InterPro" id="IPR008271">
    <property type="entry name" value="Ser/Thr_kinase_AS"/>
</dbReference>
<reference evidence="8" key="1">
    <citation type="submission" date="2022-10" db="EMBL/GenBank/DDBJ databases">
        <title>Novel sulphate-reducing endosymbionts in the free-living metamonad Anaeramoeba.</title>
        <authorList>
            <person name="Jerlstrom-Hultqvist J."/>
            <person name="Cepicka I."/>
            <person name="Gallot-Lavallee L."/>
            <person name="Salas-Leiva D."/>
            <person name="Curtis B.A."/>
            <person name="Zahonova K."/>
            <person name="Pipaliya S."/>
            <person name="Dacks J."/>
            <person name="Roger A.J."/>
        </authorList>
    </citation>
    <scope>NUCLEOTIDE SEQUENCE</scope>
    <source>
        <strain evidence="8">BMAN</strain>
    </source>
</reference>
<gene>
    <name evidence="8" type="ORF">M0811_12454</name>
</gene>
<accession>A0A9Q0L8D8</accession>
<dbReference type="SUPFAM" id="SSF56112">
    <property type="entry name" value="Protein kinase-like (PK-like)"/>
    <property type="match status" value="1"/>
</dbReference>
<keyword evidence="9" id="KW-1185">Reference proteome</keyword>
<keyword evidence="3 4" id="KW-0067">ATP-binding</keyword>
<keyword evidence="5" id="KW-0723">Serine/threonine-protein kinase</keyword>
<name>A0A9Q0L8D8_ANAIG</name>
<dbReference type="Pfam" id="PF00069">
    <property type="entry name" value="Pkinase"/>
    <property type="match status" value="1"/>
</dbReference>
<feature type="coiled-coil region" evidence="6">
    <location>
        <begin position="349"/>
        <end position="376"/>
    </location>
</feature>
<evidence type="ECO:0000256" key="3">
    <source>
        <dbReference type="ARBA" id="ARBA00022840"/>
    </source>
</evidence>
<keyword evidence="8" id="KW-0808">Transferase</keyword>
<evidence type="ECO:0000256" key="4">
    <source>
        <dbReference type="PROSITE-ProRule" id="PRU10141"/>
    </source>
</evidence>
<evidence type="ECO:0000313" key="9">
    <source>
        <dbReference type="Proteomes" id="UP001149090"/>
    </source>
</evidence>
<dbReference type="PROSITE" id="PS00107">
    <property type="entry name" value="PROTEIN_KINASE_ATP"/>
    <property type="match status" value="1"/>
</dbReference>
<organism evidence="8 9">
    <name type="scientific">Anaeramoeba ignava</name>
    <name type="common">Anaerobic marine amoeba</name>
    <dbReference type="NCBI Taxonomy" id="1746090"/>
    <lineage>
        <taxon>Eukaryota</taxon>
        <taxon>Metamonada</taxon>
        <taxon>Anaeramoebidae</taxon>
        <taxon>Anaeramoeba</taxon>
    </lineage>
</organism>
<dbReference type="OMA" id="QTETHYF"/>
<dbReference type="InterPro" id="IPR017441">
    <property type="entry name" value="Protein_kinase_ATP_BS"/>
</dbReference>